<dbReference type="PANTHER" id="PTHR43135">
    <property type="entry name" value="ALPHA-D-RIBOSE 1-METHYLPHOSPHONATE 5-TRIPHOSPHATE DIPHOSPHATASE"/>
    <property type="match status" value="1"/>
</dbReference>
<dbReference type="CDD" id="cd01299">
    <property type="entry name" value="Met_dep_hydrolase_A"/>
    <property type="match status" value="1"/>
</dbReference>
<evidence type="ECO:0000313" key="2">
    <source>
        <dbReference type="EMBL" id="AEO17022.1"/>
    </source>
</evidence>
<organism evidence="2">
    <name type="scientific">Pestalotiopsis malicola</name>
    <dbReference type="NCBI Taxonomy" id="1047089"/>
    <lineage>
        <taxon>Eukaryota</taxon>
        <taxon>Fungi</taxon>
        <taxon>Dikarya</taxon>
        <taxon>Ascomycota</taxon>
        <taxon>Pezizomycotina</taxon>
        <taxon>Sordariomycetes</taxon>
        <taxon>Xylariomycetidae</taxon>
        <taxon>Amphisphaeriales</taxon>
        <taxon>Sporocadaceae</taxon>
        <taxon>Pestalotiopsis</taxon>
    </lineage>
</organism>
<keyword evidence="2" id="KW-0378">Hydrolase</keyword>
<protein>
    <submittedName>
        <fullName evidence="2">Amidohydrolase</fullName>
    </submittedName>
</protein>
<dbReference type="PANTHER" id="PTHR43135:SF3">
    <property type="entry name" value="ALPHA-D-RIBOSE 1-METHYLPHOSPHONATE 5-TRIPHOSPHATE DIPHOSPHATASE"/>
    <property type="match status" value="1"/>
</dbReference>
<proteinExistence type="predicted"/>
<dbReference type="AlphaFoldDB" id="G3LVJ8"/>
<feature type="domain" description="Amidohydrolase-related" evidence="1">
    <location>
        <begin position="102"/>
        <end position="459"/>
    </location>
</feature>
<dbReference type="EMBL" id="JN564593">
    <property type="protein sequence ID" value="AEO17022.1"/>
    <property type="molecule type" value="Genomic_DNA"/>
</dbReference>
<reference evidence="2" key="1">
    <citation type="submission" date="2011-08" db="EMBL/GenBank/DDBJ databases">
        <authorList>
            <person name="Zhu X."/>
            <person name="Pan J."/>
            <person name="Hao X."/>
            <person name="Liu S."/>
            <person name="Bi Q."/>
            <person name="Xu J."/>
        </authorList>
    </citation>
    <scope>NUCLEOTIDE SEQUENCE</scope>
    <source>
        <strain evidence="2">NK101</strain>
    </source>
</reference>
<evidence type="ECO:0000259" key="1">
    <source>
        <dbReference type="Pfam" id="PF01979"/>
    </source>
</evidence>
<dbReference type="InterPro" id="IPR011059">
    <property type="entry name" value="Metal-dep_hydrolase_composite"/>
</dbReference>
<dbReference type="GO" id="GO:0016810">
    <property type="term" value="F:hydrolase activity, acting on carbon-nitrogen (but not peptide) bonds"/>
    <property type="evidence" value="ECO:0007669"/>
    <property type="project" value="InterPro"/>
</dbReference>
<dbReference type="InterPro" id="IPR057744">
    <property type="entry name" value="OTAase-like"/>
</dbReference>
<dbReference type="InterPro" id="IPR032466">
    <property type="entry name" value="Metal_Hydrolase"/>
</dbReference>
<dbReference type="SUPFAM" id="SSF51556">
    <property type="entry name" value="Metallo-dependent hydrolases"/>
    <property type="match status" value="1"/>
</dbReference>
<dbReference type="InterPro" id="IPR051781">
    <property type="entry name" value="Metallo-dep_Hydrolase"/>
</dbReference>
<dbReference type="SUPFAM" id="SSF51338">
    <property type="entry name" value="Composite domain of metallo-dependent hydrolases"/>
    <property type="match status" value="2"/>
</dbReference>
<accession>G3LVJ8</accession>
<sequence length="474" mass="50622">MTICTLGDKKDSLQSDDWEVVQLPSMSNNTSAQTDSKSIGAVKEETRKYTIITTSLLIPGAGHPIPNATLVIEDKLIAWVGRSSELPKKFSEASHRSVSVPYLMPGLWDSHVHFAAIPEDANSNAAMLTTHPAEQGARLAKGCWQWLQWGYTSVRDMGGFGCEVARAVEDGSIVGPNIYSSGAGLTQVGGHGDYHDLPAGMIMKNMSVAGVLPGHYGTECFIVADGVEECRRAVRLNIRRGARCIKIIASGGVGSLNDDVSCAQYSQEELRCIVEEASRQNIAVGAHAHAKAGILAAVNAGVTTIEHGSFADRETLKVIKNKGVVFIATRTITELLMSTGGEGLPQQIWEKINLVADANRASYAMAVKMGLKIALGTDRTPGFCSSKELEYAVEAGMSNLEAIEAATANGPLTIGLKAPKSGQLKVGFDADIVGLQENPVDDVKILQNIDNIKWVWKAGFAFKGPGIGPWGEEF</sequence>
<dbReference type="InterPro" id="IPR006680">
    <property type="entry name" value="Amidohydro-rel"/>
</dbReference>
<dbReference type="Pfam" id="PF01979">
    <property type="entry name" value="Amidohydro_1"/>
    <property type="match status" value="1"/>
</dbReference>
<name>G3LVJ8_9PEZI</name>
<dbReference type="Gene3D" id="3.20.20.140">
    <property type="entry name" value="Metal-dependent hydrolases"/>
    <property type="match status" value="1"/>
</dbReference>